<evidence type="ECO:0000256" key="4">
    <source>
        <dbReference type="ARBA" id="ARBA00022729"/>
    </source>
</evidence>
<dbReference type="FunFam" id="3.40.50.410:FF:000021">
    <property type="entry name" value="Collagen, type VI, alpha 3"/>
    <property type="match status" value="1"/>
</dbReference>
<keyword evidence="2" id="KW-0964">Secreted</keyword>
<evidence type="ECO:0000256" key="6">
    <source>
        <dbReference type="ARBA" id="ARBA00022889"/>
    </source>
</evidence>
<reference evidence="14" key="2">
    <citation type="submission" date="2025-09" db="UniProtKB">
        <authorList>
            <consortium name="Ensembl"/>
        </authorList>
    </citation>
    <scope>IDENTIFICATION</scope>
</reference>
<comment type="subcellular location">
    <subcellularLocation>
        <location evidence="1">Secreted</location>
        <location evidence="1">Extracellular space</location>
        <location evidence="1">Extracellular matrix</location>
    </subcellularLocation>
</comment>
<evidence type="ECO:0000313" key="14">
    <source>
        <dbReference type="Ensembl" id="ENSVKKP00000027792.1"/>
    </source>
</evidence>
<reference evidence="14" key="1">
    <citation type="submission" date="2025-08" db="UniProtKB">
        <authorList>
            <consortium name="Ensembl"/>
        </authorList>
    </citation>
    <scope>IDENTIFICATION</scope>
</reference>
<evidence type="ECO:0000256" key="5">
    <source>
        <dbReference type="ARBA" id="ARBA00022737"/>
    </source>
</evidence>
<organism evidence="14 15">
    <name type="scientific">Varanus komodoensis</name>
    <name type="common">Komodo dragon</name>
    <dbReference type="NCBI Taxonomy" id="61221"/>
    <lineage>
        <taxon>Eukaryota</taxon>
        <taxon>Metazoa</taxon>
        <taxon>Chordata</taxon>
        <taxon>Craniata</taxon>
        <taxon>Vertebrata</taxon>
        <taxon>Euteleostomi</taxon>
        <taxon>Lepidosauria</taxon>
        <taxon>Squamata</taxon>
        <taxon>Bifurcata</taxon>
        <taxon>Unidentata</taxon>
        <taxon>Episquamata</taxon>
        <taxon>Toxicofera</taxon>
        <taxon>Anguimorpha</taxon>
        <taxon>Paleoanguimorpha</taxon>
        <taxon>Varanoidea</taxon>
        <taxon>Varanidae</taxon>
        <taxon>Varanus</taxon>
    </lineage>
</organism>
<evidence type="ECO:0000256" key="8">
    <source>
        <dbReference type="ARBA" id="ARBA00023180"/>
    </source>
</evidence>
<evidence type="ECO:0000256" key="7">
    <source>
        <dbReference type="ARBA" id="ARBA00023119"/>
    </source>
</evidence>
<dbReference type="SUPFAM" id="SSF53300">
    <property type="entry name" value="vWA-like"/>
    <property type="match status" value="8"/>
</dbReference>
<comment type="function">
    <text evidence="10">Collagen VI acts as a cell-binding protein.</text>
</comment>
<dbReference type="FunFam" id="3.40.50.410:FF:000003">
    <property type="entry name" value="Collagen type VI alpha 3 chain"/>
    <property type="match status" value="2"/>
</dbReference>
<evidence type="ECO:0000256" key="2">
    <source>
        <dbReference type="ARBA" id="ARBA00022525"/>
    </source>
</evidence>
<feature type="domain" description="VWFA" evidence="13">
    <location>
        <begin position="1593"/>
        <end position="1794"/>
    </location>
</feature>
<dbReference type="CDD" id="cd01472">
    <property type="entry name" value="vWA_collagen"/>
    <property type="match status" value="4"/>
</dbReference>
<dbReference type="FunFam" id="3.40.50.410:FF:000004">
    <property type="entry name" value="collagen alpha-6(VI) chain"/>
    <property type="match status" value="2"/>
</dbReference>
<dbReference type="PROSITE" id="PS50234">
    <property type="entry name" value="VWFA"/>
    <property type="match status" value="8"/>
</dbReference>
<dbReference type="GO" id="GO:0005589">
    <property type="term" value="C:collagen type VI trimer"/>
    <property type="evidence" value="ECO:0007669"/>
    <property type="project" value="UniProtKB-ARBA"/>
</dbReference>
<keyword evidence="8" id="KW-0325">Glycoprotein</keyword>
<name>A0A8D2LWT9_VARKO</name>
<accession>A0A8D2LWT9</accession>
<dbReference type="Pfam" id="PF00092">
    <property type="entry name" value="VWA"/>
    <property type="match status" value="8"/>
</dbReference>
<feature type="domain" description="VWFA" evidence="13">
    <location>
        <begin position="1385"/>
        <end position="1568"/>
    </location>
</feature>
<feature type="domain" description="VWFA" evidence="13">
    <location>
        <begin position="401"/>
        <end position="571"/>
    </location>
</feature>
<dbReference type="GO" id="GO:0007155">
    <property type="term" value="P:cell adhesion"/>
    <property type="evidence" value="ECO:0007669"/>
    <property type="project" value="UniProtKB-KW"/>
</dbReference>
<dbReference type="Ensembl" id="ENSVKKT00000028464.1">
    <property type="protein sequence ID" value="ENSVKKP00000027792.1"/>
    <property type="gene ID" value="ENSVKKG00000018027.1"/>
</dbReference>
<feature type="domain" description="VWFA" evidence="13">
    <location>
        <begin position="956"/>
        <end position="1127"/>
    </location>
</feature>
<feature type="domain" description="VWFA" evidence="13">
    <location>
        <begin position="766"/>
        <end position="939"/>
    </location>
</feature>
<evidence type="ECO:0000256" key="11">
    <source>
        <dbReference type="ARBA" id="ARBA00044000"/>
    </source>
</evidence>
<keyword evidence="3" id="KW-0272">Extracellular matrix</keyword>
<feature type="domain" description="VWFA" evidence="13">
    <location>
        <begin position="587"/>
        <end position="756"/>
    </location>
</feature>
<dbReference type="FunFam" id="3.40.50.410:FF:000044">
    <property type="entry name" value="Collagen type VI alpha 6 chain"/>
    <property type="match status" value="1"/>
</dbReference>
<evidence type="ECO:0000256" key="9">
    <source>
        <dbReference type="ARBA" id="ARBA00023278"/>
    </source>
</evidence>
<feature type="region of interest" description="Disordered" evidence="12">
    <location>
        <begin position="1317"/>
        <end position="1336"/>
    </location>
</feature>
<sequence>DSADIVLLVDSSDALGRRSFPSVKSFINKIISQFPIGPNKYRVALVQYSDDVHIEFQLDSFKAKNPMLNHIKKNLAFRGGSLRTGNAIQKVHETFFKSPSKDRSQILVVSTSGLSVDDVRRPAKLLQDEGIKVIALGTKAATHEELQAMATQPFHYYFATPKELLGFSSDLSGVIGTMMQVDSTSDIPTTVPPMADVVFVVDESVSDTNANYIIEFLQNTIKQLHVEEQCTNIGLVTYSTKPEQKTLLSTNTMESDVLKVIQHISPKEGKAHLGAALNFTRKKLFTEAYGSRKTQGVEQFVTIITHRASDDNMNIAAELLQQSGVNVFAIGIEGANITQLTQAVSYPPERNVISKINFSELPKVSETLKKKLVNQIQDMLYVQAKREVELEAGCMDTEKADIYFLIDGSSSISRTNFNDMKIFMQKVVQTFIIGPDYVRFGVVQYSNNYGTEFELDEHTKRSSLEKAINNIKQLGGDTYTGAAINSMQPLFEKARKQRGSSVPCYLIVLTDGEAHDNVLVPAKKLRSEMVNIYAIGVKGANKTQLNEIAGSESRVYFVQSFSALEDIKEKLVQDICHEKVCEGVKADIMFLVDSSHSIGPENFEKMKHFMKELVKKSDIGPDRVQIGVVQFSDIPKEEFPLHQHSTKTDIINAIGRMALMDKNTLTGAALKVISNYFEPTKGARPSVNKILILITDGEAQDEVATPATALREKGIIIYAVGVFNAHKPQLEEISGRPDKVFYVEKFDVLQHIQDDILFCKRIERLDVVFVIDSSGSIGPDNYEIMKNFMISFVNKSDVGPDNVQFGALKYSDDPSILFHLDTHSTKAAVIEAIQRDIPLNGNTYTAKALQHSAALFTEARGSRKWKGVPQVLMVITDGESHDSSALDGISKSLRDSGITIYAIGIKGANPAELQTMAGSEVYVCYVDEFDGLKNISKTLSQQLCNISKPECDIQAEVVFLIDGSKSVPREDFERMKNFLKELIKKIEYKSELQFGMAQFSESYKEEFSLGDYLSKENLMEKINNVSMLFGKKTYIGVALTGVQELYKSRRRRSATSAMEQKLLLITDGKSDDGVAKPAEVLRKQGVGIYAIGVGEVNEMQLQQITGFPDRKYTIDMFSDLPNVTTQLIRDWCKKRPGARCFVDIVLAFDISSQKSGEYLFERQHHLDHSLLDILKYLTDFKHLSCDKETKTQFSVAIAIENSNQPISPKLQVHPEKILNELRKVVVNNPSHLNVEFLDKIWNKVQDKIFEFMVINVGECCCELCICWGTEGPIGFPGPKGLPVRMFMYCLISITNSYFLILLSQGEDGIDGINGINGEEGSQGLPGEKGEKGDSGQMKTKRILDSLSLKSIEFTTTYICLNKYIFIFIYLFYILGFPKCPLYPTELVFALDVSQDTTLQTFEQMREIIIAIVNNTRIRESNCPVGARVAVVSYSSDTHYLIRFSDFQSKKRLIQELNALSYQRSPSGRDLGGSMRFVARNVFKRTMPGANVRRVAVFFSNGQSDNPSSIDTAVLEFSALDIHPAVVAFRNTPHVNRAFAMDTTRLFQVINLQQERDYGPALERLLSCVLCYDKCDPDESCFRHETSPPRAYMDAAFILESSQRISPAEFKQLKDFLGAAIDNFDISAKPDTSLEGDRVAVVSHTPLNFRPQTHMHPAKIEFDFVAFRSKGRMKRHIQESLQPLNGSAAIGHAIQWTISNVFSVARNQRKSKAIFVISAGRTSQWDKGVLSDASLRAKCQGYAFFVLSLGREYDHTELEQLASFPLEQHLLQLGRNHKAELGYAVDFLKPFVRKINRYPPTELKRKCAESLTTKPLYATQIDFPG</sequence>
<comment type="similarity">
    <text evidence="11">Belongs to the type VI collagen family.</text>
</comment>
<dbReference type="PANTHER" id="PTHR24020:SF86">
    <property type="entry name" value="COLLAGEN, TYPE VI, ALPHA 4"/>
    <property type="match status" value="1"/>
</dbReference>
<proteinExistence type="inferred from homology"/>
<dbReference type="PANTHER" id="PTHR24020">
    <property type="entry name" value="COLLAGEN ALPHA"/>
    <property type="match status" value="1"/>
</dbReference>
<dbReference type="Gene3D" id="3.40.50.410">
    <property type="entry name" value="von Willebrand factor, type A domain"/>
    <property type="match status" value="8"/>
</dbReference>
<dbReference type="InterPro" id="IPR050525">
    <property type="entry name" value="ECM_Assembly_Org"/>
</dbReference>
<dbReference type="InterPro" id="IPR036465">
    <property type="entry name" value="vWFA_dom_sf"/>
</dbReference>
<evidence type="ECO:0000256" key="1">
    <source>
        <dbReference type="ARBA" id="ARBA00004498"/>
    </source>
</evidence>
<dbReference type="InterPro" id="IPR002035">
    <property type="entry name" value="VWF_A"/>
</dbReference>
<feature type="domain" description="VWFA" evidence="13">
    <location>
        <begin position="196"/>
        <end position="368"/>
    </location>
</feature>
<dbReference type="CDD" id="cd01450">
    <property type="entry name" value="vWFA_subfamily_ECM"/>
    <property type="match status" value="3"/>
</dbReference>
<dbReference type="SMART" id="SM00327">
    <property type="entry name" value="VWA"/>
    <property type="match status" value="8"/>
</dbReference>
<keyword evidence="5" id="KW-0677">Repeat</keyword>
<evidence type="ECO:0000259" key="13">
    <source>
        <dbReference type="PROSITE" id="PS50234"/>
    </source>
</evidence>
<keyword evidence="7" id="KW-0176">Collagen</keyword>
<dbReference type="PRINTS" id="PR00453">
    <property type="entry name" value="VWFADOMAIN"/>
</dbReference>
<evidence type="ECO:0000256" key="10">
    <source>
        <dbReference type="ARBA" id="ARBA00043858"/>
    </source>
</evidence>
<dbReference type="OMA" id="PCWKEKC"/>
<keyword evidence="6" id="KW-0130">Cell adhesion</keyword>
<evidence type="ECO:0000313" key="15">
    <source>
        <dbReference type="Proteomes" id="UP000694545"/>
    </source>
</evidence>
<dbReference type="Proteomes" id="UP000694545">
    <property type="component" value="Unplaced"/>
</dbReference>
<protein>
    <recommendedName>
        <fullName evidence="13">VWFA domain-containing protein</fullName>
    </recommendedName>
</protein>
<evidence type="ECO:0000256" key="3">
    <source>
        <dbReference type="ARBA" id="ARBA00022530"/>
    </source>
</evidence>
<keyword evidence="4" id="KW-0732">Signal</keyword>
<keyword evidence="9" id="KW-0379">Hydroxylation</keyword>
<evidence type="ECO:0000256" key="12">
    <source>
        <dbReference type="SAM" id="MobiDB-lite"/>
    </source>
</evidence>
<feature type="domain" description="VWFA" evidence="13">
    <location>
        <begin position="4"/>
        <end position="178"/>
    </location>
</feature>
<dbReference type="FunFam" id="3.40.50.410:FF:000016">
    <property type="entry name" value="Collagen type VI alpha 3 chain"/>
    <property type="match status" value="1"/>
</dbReference>
<keyword evidence="15" id="KW-1185">Reference proteome</keyword>